<sequence>MAEKDIKIEDDSNEIVDEIKLDVEDSNLDNSELSLDKDEVEIEPVSESLEATPEDNEDLSSNEEKDISEYALDDEELDDYSIQKKQTKLQKILTAIAAILLITLSVGLILYFLGFFDEKKEEPKIEKKVEKKIEEKKFDFKSRDIDPDKLNEKFDRLTKYDPSLETKRAQEEAKRKAQEEAKLKAEEEKKRIEEIEKLKEELNNQKQALEDRRTELLSQKEELVKLKEQLLEEVEQKKEELKQLVENSSNEKVDTEIKIVQEPIQEAVEQTNLNTTQMHSNTFLPLINVAIIKNELTKDYLEKVEKIDKNILLCRDNKNNIEIYVGPYEMPSARKNLLNKFLSSGFNKAMLVDLTKEEFNKRCNY</sequence>
<evidence type="ECO:0000313" key="5">
    <source>
        <dbReference type="EMBL" id="PHO16033.1"/>
    </source>
</evidence>
<protein>
    <submittedName>
        <fullName evidence="4">Uncharacterized protein</fullName>
    </submittedName>
</protein>
<keyword evidence="3" id="KW-0812">Transmembrane</keyword>
<evidence type="ECO:0000313" key="6">
    <source>
        <dbReference type="Proteomes" id="UP000224740"/>
    </source>
</evidence>
<gene>
    <name evidence="4" type="ORF">AMRN_2271</name>
    <name evidence="5" type="ORF">CPH92_03630</name>
</gene>
<feature type="region of interest" description="Disordered" evidence="2">
    <location>
        <begin position="30"/>
        <end position="66"/>
    </location>
</feature>
<evidence type="ECO:0000256" key="3">
    <source>
        <dbReference type="SAM" id="Phobius"/>
    </source>
</evidence>
<reference evidence="4 7" key="3">
    <citation type="submission" date="2018-08" db="EMBL/GenBank/DDBJ databases">
        <title>Complete genome of the Arcobacter marinus type strain JCM 15502.</title>
        <authorList>
            <person name="Miller W.G."/>
            <person name="Yee E."/>
            <person name="Huynh S."/>
            <person name="Parker C.T."/>
        </authorList>
    </citation>
    <scope>NUCLEOTIDE SEQUENCE [LARGE SCALE GENOMIC DNA]</scope>
    <source>
        <strain evidence="4 7">JCM 15502</strain>
    </source>
</reference>
<dbReference type="EMBL" id="NXAO01000015">
    <property type="protein sequence ID" value="PHO16033.1"/>
    <property type="molecule type" value="Genomic_DNA"/>
</dbReference>
<reference evidence="6" key="1">
    <citation type="submission" date="2017-09" db="EMBL/GenBank/DDBJ databases">
        <title>Arcobacter canalis sp. nov., a new species isolated from a water canal contaminated with urban sewage.</title>
        <authorList>
            <person name="Perez-Cataluna A."/>
            <person name="Salas-Masso N."/>
            <person name="Figueras M.J."/>
        </authorList>
    </citation>
    <scope>NUCLEOTIDE SEQUENCE [LARGE SCALE GENOMIC DNA]</scope>
    <source>
        <strain evidence="6">CECT 7727</strain>
    </source>
</reference>
<proteinExistence type="predicted"/>
<feature type="transmembrane region" description="Helical" evidence="3">
    <location>
        <begin position="92"/>
        <end position="116"/>
    </location>
</feature>
<evidence type="ECO:0000256" key="1">
    <source>
        <dbReference type="SAM" id="Coils"/>
    </source>
</evidence>
<feature type="coiled-coil region" evidence="1">
    <location>
        <begin position="166"/>
        <end position="258"/>
    </location>
</feature>
<evidence type="ECO:0000313" key="7">
    <source>
        <dbReference type="Proteomes" id="UP000264693"/>
    </source>
</evidence>
<feature type="compositionally biased region" description="Acidic residues" evidence="2">
    <location>
        <begin position="52"/>
        <end position="61"/>
    </location>
</feature>
<dbReference type="Proteomes" id="UP000224740">
    <property type="component" value="Unassembled WGS sequence"/>
</dbReference>
<keyword evidence="1" id="KW-0175">Coiled coil</keyword>
<dbReference type="AlphaFoldDB" id="A0A347TN05"/>
<name>A0A347TN05_9BACT</name>
<dbReference type="RefSeq" id="WP_099310420.1">
    <property type="nucleotide sequence ID" value="NZ_CP032101.1"/>
</dbReference>
<evidence type="ECO:0000256" key="2">
    <source>
        <dbReference type="SAM" id="MobiDB-lite"/>
    </source>
</evidence>
<keyword evidence="3" id="KW-1133">Transmembrane helix</keyword>
<keyword evidence="3" id="KW-0472">Membrane</keyword>
<reference evidence="5" key="2">
    <citation type="submission" date="2017-09" db="EMBL/GenBank/DDBJ databases">
        <authorList>
            <person name="Perez-Cataluna A."/>
            <person name="Figueras M.J."/>
            <person name="Salas-Masso N."/>
        </authorList>
    </citation>
    <scope>NUCLEOTIDE SEQUENCE</scope>
    <source>
        <strain evidence="5">CECT 7727</strain>
    </source>
</reference>
<dbReference type="Proteomes" id="UP000264693">
    <property type="component" value="Chromosome"/>
</dbReference>
<keyword evidence="6" id="KW-1185">Reference proteome</keyword>
<accession>A0A347TN05</accession>
<organism evidence="4 7">
    <name type="scientific">Malaciobacter marinus</name>
    <dbReference type="NCBI Taxonomy" id="505249"/>
    <lineage>
        <taxon>Bacteria</taxon>
        <taxon>Pseudomonadati</taxon>
        <taxon>Campylobacterota</taxon>
        <taxon>Epsilonproteobacteria</taxon>
        <taxon>Campylobacterales</taxon>
        <taxon>Arcobacteraceae</taxon>
        <taxon>Malaciobacter</taxon>
    </lineage>
</organism>
<dbReference type="KEGG" id="amar:AMRN_2271"/>
<evidence type="ECO:0000313" key="4">
    <source>
        <dbReference type="EMBL" id="AXX87983.1"/>
    </source>
</evidence>
<dbReference type="EMBL" id="CP032101">
    <property type="protein sequence ID" value="AXX87983.1"/>
    <property type="molecule type" value="Genomic_DNA"/>
</dbReference>